<dbReference type="RefSeq" id="WP_161900965.1">
    <property type="nucleotide sequence ID" value="NZ_MAEL01000005.1"/>
</dbReference>
<dbReference type="CDD" id="cd00845">
    <property type="entry name" value="MPP_UshA_N_like"/>
    <property type="match status" value="1"/>
</dbReference>
<dbReference type="InterPro" id="IPR008334">
    <property type="entry name" value="5'-Nucleotdase_C"/>
</dbReference>
<evidence type="ECO:0000256" key="2">
    <source>
        <dbReference type="RuleBase" id="RU362119"/>
    </source>
</evidence>
<reference evidence="5 6" key="1">
    <citation type="submission" date="2016-06" db="EMBL/GenBank/DDBJ databases">
        <title>Four novel species of enterococci isolated from chicken manure.</title>
        <authorList>
            <person name="Van Tyne D."/>
        </authorList>
    </citation>
    <scope>NUCLEOTIDE SEQUENCE [LARGE SCALE GENOMIC DNA]</scope>
    <source>
        <strain evidence="5 6">CU12B</strain>
    </source>
</reference>
<dbReference type="InterPro" id="IPR011240">
    <property type="entry name" value="Pesterase_YunD"/>
</dbReference>
<feature type="domain" description="5'-Nucleotidase C-terminal" evidence="4">
    <location>
        <begin position="299"/>
        <end position="418"/>
    </location>
</feature>
<evidence type="ECO:0000259" key="3">
    <source>
        <dbReference type="Pfam" id="PF00149"/>
    </source>
</evidence>
<keyword evidence="2" id="KW-0378">Hydrolase</keyword>
<gene>
    <name evidence="5" type="ORF">BAU17_13030</name>
</gene>
<dbReference type="PANTHER" id="PTHR11575:SF23">
    <property type="entry name" value="5-NUCLEOTIDASE FAMILY PROTEIN"/>
    <property type="match status" value="1"/>
</dbReference>
<dbReference type="SUPFAM" id="SSF56300">
    <property type="entry name" value="Metallo-dependent phosphatases"/>
    <property type="match status" value="1"/>
</dbReference>
<dbReference type="InterPro" id="IPR004843">
    <property type="entry name" value="Calcineurin-like_PHP"/>
</dbReference>
<evidence type="ECO:0000259" key="4">
    <source>
        <dbReference type="Pfam" id="PF02872"/>
    </source>
</evidence>
<dbReference type="PROSITE" id="PS00785">
    <property type="entry name" value="5_NUCLEOTIDASE_1"/>
    <property type="match status" value="1"/>
</dbReference>
<dbReference type="Gene3D" id="3.60.21.10">
    <property type="match status" value="1"/>
</dbReference>
<dbReference type="Proteomes" id="UP000782705">
    <property type="component" value="Unassembled WGS sequence"/>
</dbReference>
<keyword evidence="6" id="KW-1185">Reference proteome</keyword>
<dbReference type="Pfam" id="PF02872">
    <property type="entry name" value="5_nucleotid_C"/>
    <property type="match status" value="1"/>
</dbReference>
<dbReference type="InterPro" id="IPR006146">
    <property type="entry name" value="5'-Nucleotdase_CS"/>
</dbReference>
<feature type="domain" description="Calcineurin-like phosphoesterase" evidence="3">
    <location>
        <begin position="5"/>
        <end position="201"/>
    </location>
</feature>
<dbReference type="InterPro" id="IPR029052">
    <property type="entry name" value="Metallo-depent_PP-like"/>
</dbReference>
<dbReference type="Pfam" id="PF00149">
    <property type="entry name" value="Metallophos"/>
    <property type="match status" value="1"/>
</dbReference>
<accession>A0ABQ6Z2F8</accession>
<keyword evidence="2" id="KW-0547">Nucleotide-binding</keyword>
<keyword evidence="1" id="KW-0732">Signal</keyword>
<dbReference type="SUPFAM" id="SSF55816">
    <property type="entry name" value="5'-nucleotidase (syn. UDP-sugar hydrolase), C-terminal domain"/>
    <property type="match status" value="1"/>
</dbReference>
<evidence type="ECO:0000313" key="5">
    <source>
        <dbReference type="EMBL" id="KAF1305846.1"/>
    </source>
</evidence>
<evidence type="ECO:0000313" key="6">
    <source>
        <dbReference type="Proteomes" id="UP000782705"/>
    </source>
</evidence>
<organism evidence="5 6">
    <name type="scientific">Candidatus Enterococcus willemsii</name>
    <dbReference type="NCBI Taxonomy" id="1857215"/>
    <lineage>
        <taxon>Bacteria</taxon>
        <taxon>Bacillati</taxon>
        <taxon>Bacillota</taxon>
        <taxon>Bacilli</taxon>
        <taxon>Lactobacillales</taxon>
        <taxon>Enterococcaceae</taxon>
        <taxon>Enterococcus</taxon>
    </lineage>
</organism>
<comment type="caution">
    <text evidence="5">The sequence shown here is derived from an EMBL/GenBank/DDBJ whole genome shotgun (WGS) entry which is preliminary data.</text>
</comment>
<proteinExistence type="inferred from homology"/>
<dbReference type="InterPro" id="IPR036907">
    <property type="entry name" value="5'-Nucleotdase_C_sf"/>
</dbReference>
<evidence type="ECO:0000256" key="1">
    <source>
        <dbReference type="ARBA" id="ARBA00022729"/>
    </source>
</evidence>
<dbReference type="InterPro" id="IPR006179">
    <property type="entry name" value="5_nucleotidase/apyrase"/>
</dbReference>
<dbReference type="PANTHER" id="PTHR11575">
    <property type="entry name" value="5'-NUCLEOTIDASE-RELATED"/>
    <property type="match status" value="1"/>
</dbReference>
<sequence length="460" mass="52472">MEKISILHTNDLHSHFENWPKIRRFLHEKQASLPEVITVDLGDFADRWHPLTEATDGQANVALMNQIHYDAVTIGNNEGIGNGKEVLNHLYDEANFDVILANLYDKQTLQLPTWAKPYKIITSKQGTKIGLIGATAAFPLTYNPNGWDIRQWMEILPTLVQQLLPQVDVLVLMSHLGIEEDHLIAQELPAIDVILGSHTHHHFPNGKMVNGVQLAAASKFGYYVGEVTLFLDDQHRLLKTTAQTYATEDMAENPEDADEIFQYMENGHRLLQAKKVAWLPYDLQLEPTVSESLISETLEAVRERGKTEVSLLNTGLFLSELPKGLVNQDQLHTILPHPMRLIRVTLLGRDVRRLVLEIEKNRLFLRNFPILGMGFRGKIFGEIIYDGLTYDEINHEVYWKGQKIVDNQSYQLTTVDHLMFVPFFPTIEVAGTSEFLFPEFIRTVLAEHLAQKYPLAILEE</sequence>
<protein>
    <submittedName>
        <fullName evidence="5">Multifunctional 2',3'-cyclic-nucleotide 2'-phosphodiesterase/5'-nucleotidase/3'-nucleotidase</fullName>
    </submittedName>
</protein>
<dbReference type="EMBL" id="MAEL01000005">
    <property type="protein sequence ID" value="KAF1305846.1"/>
    <property type="molecule type" value="Genomic_DNA"/>
</dbReference>
<dbReference type="PIRSF" id="PIRSF036361">
    <property type="entry name" value="YunD"/>
    <property type="match status" value="1"/>
</dbReference>
<dbReference type="Gene3D" id="3.90.780.10">
    <property type="entry name" value="5'-Nucleotidase, C-terminal domain"/>
    <property type="match status" value="1"/>
</dbReference>
<dbReference type="PRINTS" id="PR01607">
    <property type="entry name" value="APYRASEFAMLY"/>
</dbReference>
<comment type="similarity">
    <text evidence="2">Belongs to the 5'-nucleotidase family.</text>
</comment>
<name>A0ABQ6Z2F8_9ENTE</name>